<evidence type="ECO:0000313" key="2">
    <source>
        <dbReference type="EMBL" id="MBB4678985.1"/>
    </source>
</evidence>
<dbReference type="InterPro" id="IPR029058">
    <property type="entry name" value="AB_hydrolase_fold"/>
</dbReference>
<protein>
    <submittedName>
        <fullName evidence="2">Pimeloyl-ACP methyl ester carboxylesterase</fullName>
    </submittedName>
</protein>
<sequence length="390" mass="41833">MSRSIRRVLLALSGALLVVALLPSPAALADSFYQPPDPLPAGAPGDLVRSRVSDNPPTRGKAKAWQVMYLSTNALGQRHAVTGTVLVPTHVDPRTAPVVGLAVGTHGPAFRCTPSTMVEVGALYEQPAVNDLLARGYAVAITDYEGYTPEPRTTYIVGRSMGAAVIDVVRAALRLPATGLSANAKVAFRGYSQGGGAAMWAGETQPGYAPELNLVGVVGGGVPADLIQVALPLEGKPGYGVLAYALMGLDQAYPELKLNDYLNDKGRTEFARMRREACTFELLTWYPKGKLSDHTTSSPVLTPQWLARVRENKLGTKKIPVPVFQYHAENDELVHLPQAKELFADYCRLGVNARWQGYPSDHITLVYTGNEAAHRFLADRFAGVPATSGC</sequence>
<keyword evidence="1" id="KW-0732">Signal</keyword>
<dbReference type="GO" id="GO:0004806">
    <property type="term" value="F:triacylglycerol lipase activity"/>
    <property type="evidence" value="ECO:0007669"/>
    <property type="project" value="InterPro"/>
</dbReference>
<feature type="chain" id="PRO_5031121011" evidence="1">
    <location>
        <begin position="30"/>
        <end position="390"/>
    </location>
</feature>
<proteinExistence type="predicted"/>
<evidence type="ECO:0000313" key="3">
    <source>
        <dbReference type="Proteomes" id="UP000533598"/>
    </source>
</evidence>
<feature type="signal peptide" evidence="1">
    <location>
        <begin position="1"/>
        <end position="29"/>
    </location>
</feature>
<dbReference type="InterPro" id="IPR006311">
    <property type="entry name" value="TAT_signal"/>
</dbReference>
<dbReference type="Gene3D" id="3.40.50.1820">
    <property type="entry name" value="alpha/beta hydrolase"/>
    <property type="match status" value="1"/>
</dbReference>
<keyword evidence="3" id="KW-1185">Reference proteome</keyword>
<dbReference type="Gene3D" id="1.10.260.130">
    <property type="match status" value="1"/>
</dbReference>
<dbReference type="PANTHER" id="PTHR34853:SF1">
    <property type="entry name" value="LIPASE 5"/>
    <property type="match status" value="1"/>
</dbReference>
<dbReference type="PROSITE" id="PS51318">
    <property type="entry name" value="TAT"/>
    <property type="match status" value="1"/>
</dbReference>
<gene>
    <name evidence="2" type="ORF">HNR67_005103</name>
</gene>
<dbReference type="InterPro" id="IPR005152">
    <property type="entry name" value="Lipase_secreted"/>
</dbReference>
<dbReference type="PIRSF" id="PIRSF029171">
    <property type="entry name" value="Esterase_LipA"/>
    <property type="match status" value="1"/>
</dbReference>
<comment type="caution">
    <text evidence="2">The sequence shown here is derived from an EMBL/GenBank/DDBJ whole genome shotgun (WGS) entry which is preliminary data.</text>
</comment>
<dbReference type="EMBL" id="JACHMH010000001">
    <property type="protein sequence ID" value="MBB4678985.1"/>
    <property type="molecule type" value="Genomic_DNA"/>
</dbReference>
<evidence type="ECO:0000256" key="1">
    <source>
        <dbReference type="SAM" id="SignalP"/>
    </source>
</evidence>
<dbReference type="SUPFAM" id="SSF53474">
    <property type="entry name" value="alpha/beta-Hydrolases"/>
    <property type="match status" value="1"/>
</dbReference>
<dbReference type="PANTHER" id="PTHR34853">
    <property type="match status" value="1"/>
</dbReference>
<dbReference type="RefSeq" id="WP_185004786.1">
    <property type="nucleotide sequence ID" value="NZ_BAAAUI010000094.1"/>
</dbReference>
<reference evidence="2 3" key="1">
    <citation type="submission" date="2020-08" db="EMBL/GenBank/DDBJ databases">
        <title>Sequencing the genomes of 1000 actinobacteria strains.</title>
        <authorList>
            <person name="Klenk H.-P."/>
        </authorList>
    </citation>
    <scope>NUCLEOTIDE SEQUENCE [LARGE SCALE GENOMIC DNA]</scope>
    <source>
        <strain evidence="2 3">DSM 44230</strain>
    </source>
</reference>
<dbReference type="GO" id="GO:0016042">
    <property type="term" value="P:lipid catabolic process"/>
    <property type="evidence" value="ECO:0007669"/>
    <property type="project" value="InterPro"/>
</dbReference>
<name>A0A7W7CD55_9PSEU</name>
<dbReference type="AlphaFoldDB" id="A0A7W7CD55"/>
<dbReference type="Proteomes" id="UP000533598">
    <property type="component" value="Unassembled WGS sequence"/>
</dbReference>
<organism evidence="2 3">
    <name type="scientific">Crossiella cryophila</name>
    <dbReference type="NCBI Taxonomy" id="43355"/>
    <lineage>
        <taxon>Bacteria</taxon>
        <taxon>Bacillati</taxon>
        <taxon>Actinomycetota</taxon>
        <taxon>Actinomycetes</taxon>
        <taxon>Pseudonocardiales</taxon>
        <taxon>Pseudonocardiaceae</taxon>
        <taxon>Crossiella</taxon>
    </lineage>
</organism>
<dbReference type="Pfam" id="PF03583">
    <property type="entry name" value="LIP"/>
    <property type="match status" value="1"/>
</dbReference>
<accession>A0A7W7CD55</accession>